<dbReference type="OrthoDB" id="1166685at2759"/>
<gene>
    <name evidence="2" type="ORF">Pyn_32783</name>
</gene>
<sequence>MVQVWLQWTFPELRARKLRVASNTVPLRELLLSTASGKTTEECFTFFLCRRTRHAFQWLMNMKRGSPWFENRSICQGPRSGQAPLASENMDIFSCLQTRDLPCGGRMDSRNYQYGVEAYSPQFFSRQFGCPQVIPELDYSLINKGSSYRFPKLSKDDLLGVRAKVRESARILELMPYNPDYCCTQSFQVWWDHCLSRYGPLHEAYPRAFKNCPFRRDLKSEDKRILLEQIAEDNQLSLTVSVNYQSFCTPGQLTTLGRGIAGGLRTPIVVQRRQKERAPISPASQAGGEPPSSSPQGVRVATKKRSQPEEAGSGVKEKAQSKVASSKQAKVSSVEAPGTASVGL</sequence>
<comment type="caution">
    <text evidence="2">The sequence shown here is derived from an EMBL/GenBank/DDBJ whole genome shotgun (WGS) entry which is preliminary data.</text>
</comment>
<feature type="compositionally biased region" description="Low complexity" evidence="1">
    <location>
        <begin position="321"/>
        <end position="336"/>
    </location>
</feature>
<proteinExistence type="predicted"/>
<organism evidence="2 3">
    <name type="scientific">Prunus yedoensis var. nudiflora</name>
    <dbReference type="NCBI Taxonomy" id="2094558"/>
    <lineage>
        <taxon>Eukaryota</taxon>
        <taxon>Viridiplantae</taxon>
        <taxon>Streptophyta</taxon>
        <taxon>Embryophyta</taxon>
        <taxon>Tracheophyta</taxon>
        <taxon>Spermatophyta</taxon>
        <taxon>Magnoliopsida</taxon>
        <taxon>eudicotyledons</taxon>
        <taxon>Gunneridae</taxon>
        <taxon>Pentapetalae</taxon>
        <taxon>rosids</taxon>
        <taxon>fabids</taxon>
        <taxon>Rosales</taxon>
        <taxon>Rosaceae</taxon>
        <taxon>Amygdaloideae</taxon>
        <taxon>Amygdaleae</taxon>
        <taxon>Prunus</taxon>
    </lineage>
</organism>
<name>A0A314XRG0_PRUYE</name>
<reference evidence="2 3" key="1">
    <citation type="submission" date="2018-02" db="EMBL/GenBank/DDBJ databases">
        <title>Draft genome of wild Prunus yedoensis var. nudiflora.</title>
        <authorList>
            <person name="Baek S."/>
            <person name="Kim J.-H."/>
            <person name="Choi K."/>
            <person name="Kim G.-B."/>
            <person name="Cho A."/>
            <person name="Jang H."/>
            <person name="Shin C.-H."/>
            <person name="Yu H.-J."/>
            <person name="Mun J.-H."/>
        </authorList>
    </citation>
    <scope>NUCLEOTIDE SEQUENCE [LARGE SCALE GENOMIC DNA]</scope>
    <source>
        <strain evidence="3">cv. Jeju island</strain>
        <tissue evidence="2">Leaf</tissue>
    </source>
</reference>
<evidence type="ECO:0000313" key="3">
    <source>
        <dbReference type="Proteomes" id="UP000250321"/>
    </source>
</evidence>
<accession>A0A314XRG0</accession>
<dbReference type="Proteomes" id="UP000250321">
    <property type="component" value="Unassembled WGS sequence"/>
</dbReference>
<evidence type="ECO:0008006" key="4">
    <source>
        <dbReference type="Google" id="ProtNLM"/>
    </source>
</evidence>
<dbReference type="EMBL" id="PJQY01002418">
    <property type="protein sequence ID" value="PQP93883.1"/>
    <property type="molecule type" value="Genomic_DNA"/>
</dbReference>
<feature type="region of interest" description="Disordered" evidence="1">
    <location>
        <begin position="272"/>
        <end position="344"/>
    </location>
</feature>
<protein>
    <recommendedName>
        <fullName evidence="4">Aminotransferase-like plant mobile domain-containing protein</fullName>
    </recommendedName>
</protein>
<evidence type="ECO:0000313" key="2">
    <source>
        <dbReference type="EMBL" id="PQP93883.1"/>
    </source>
</evidence>
<keyword evidence="3" id="KW-1185">Reference proteome</keyword>
<dbReference type="AlphaFoldDB" id="A0A314XRG0"/>
<evidence type="ECO:0000256" key="1">
    <source>
        <dbReference type="SAM" id="MobiDB-lite"/>
    </source>
</evidence>